<gene>
    <name evidence="2" type="ORF">TRUGW13939_00990</name>
</gene>
<evidence type="ECO:0000256" key="1">
    <source>
        <dbReference type="SAM" id="MobiDB-lite"/>
    </source>
</evidence>
<feature type="region of interest" description="Disordered" evidence="1">
    <location>
        <begin position="1"/>
        <end position="20"/>
    </location>
</feature>
<dbReference type="RefSeq" id="XP_035340089.1">
    <property type="nucleotide sequence ID" value="XM_035484196.1"/>
</dbReference>
<dbReference type="KEGG" id="trg:TRUGW13939_00990"/>
<reference evidence="3" key="1">
    <citation type="submission" date="2020-06" db="EMBL/GenBank/DDBJ databases">
        <title>A chromosome-scale genome assembly of Talaromyces rugulosus W13939.</title>
        <authorList>
            <person name="Wang B."/>
            <person name="Guo L."/>
            <person name="Ye K."/>
            <person name="Wang L."/>
        </authorList>
    </citation>
    <scope>NUCLEOTIDE SEQUENCE [LARGE SCALE GENOMIC DNA]</scope>
    <source>
        <strain evidence="3">W13939</strain>
    </source>
</reference>
<proteinExistence type="predicted"/>
<keyword evidence="3" id="KW-1185">Reference proteome</keyword>
<dbReference type="EMBL" id="CP055898">
    <property type="protein sequence ID" value="QKX53910.1"/>
    <property type="molecule type" value="Genomic_DNA"/>
</dbReference>
<dbReference type="Proteomes" id="UP000509510">
    <property type="component" value="Chromosome I"/>
</dbReference>
<dbReference type="GeneID" id="55988503"/>
<protein>
    <submittedName>
        <fullName evidence="2">Uncharacterized protein</fullName>
    </submittedName>
</protein>
<evidence type="ECO:0000313" key="3">
    <source>
        <dbReference type="Proteomes" id="UP000509510"/>
    </source>
</evidence>
<organism evidence="2 3">
    <name type="scientific">Talaromyces rugulosus</name>
    <name type="common">Penicillium rugulosum</name>
    <dbReference type="NCBI Taxonomy" id="121627"/>
    <lineage>
        <taxon>Eukaryota</taxon>
        <taxon>Fungi</taxon>
        <taxon>Dikarya</taxon>
        <taxon>Ascomycota</taxon>
        <taxon>Pezizomycotina</taxon>
        <taxon>Eurotiomycetes</taxon>
        <taxon>Eurotiomycetidae</taxon>
        <taxon>Eurotiales</taxon>
        <taxon>Trichocomaceae</taxon>
        <taxon>Talaromyces</taxon>
        <taxon>Talaromyces sect. Islandici</taxon>
    </lineage>
</organism>
<name>A0A7H8QIZ1_TALRU</name>
<sequence length="296" mass="33878">MPKGKDKEPSHETRDNTSDAEIRSRMSIMGLLNEVGSTEETNRHFGHPNGFLGSIKECEDDQEMGSLLLNRYLQVFENAKTRSVDWYDMNKVTNHSRYGDYNPQSMLSYAKTGKGDFGIVVTGSGNIMSDLSFKLSTTQNEKGNRQDEMKSFLARVSEVIRLGVFKPTTLSFIPRVQCIKDVFRVDIFDRISRVRYKAGSLSGVLNLENVQYHLEVLEILGNFVHEHQLEFHFFPTFCTGRAEEFYLQTSRIGVFIHALWENKETKGLLPARTTYKTQDLSDSFSFYFGDTFAPKP</sequence>
<accession>A0A7H8QIZ1</accession>
<evidence type="ECO:0000313" key="2">
    <source>
        <dbReference type="EMBL" id="QKX53910.1"/>
    </source>
</evidence>
<dbReference type="AlphaFoldDB" id="A0A7H8QIZ1"/>